<dbReference type="InterPro" id="IPR043926">
    <property type="entry name" value="ABCG_dom"/>
</dbReference>
<feature type="transmembrane region" description="Helical" evidence="10">
    <location>
        <begin position="760"/>
        <end position="784"/>
    </location>
</feature>
<feature type="transmembrane region" description="Helical" evidence="10">
    <location>
        <begin position="534"/>
        <end position="555"/>
    </location>
</feature>
<dbReference type="SUPFAM" id="SSF52540">
    <property type="entry name" value="P-loop containing nucleoside triphosphate hydrolases"/>
    <property type="match status" value="2"/>
</dbReference>
<dbReference type="Pfam" id="PF14510">
    <property type="entry name" value="ABC_trans_N"/>
    <property type="match status" value="1"/>
</dbReference>
<comment type="subcellular location">
    <subcellularLocation>
        <location evidence="1">Membrane</location>
        <topology evidence="1">Multi-pass membrane protein</topology>
    </subcellularLocation>
</comment>
<evidence type="ECO:0000313" key="12">
    <source>
        <dbReference type="EMBL" id="WOG89282.1"/>
    </source>
</evidence>
<protein>
    <recommendedName>
        <fullName evidence="11">ABC transporter domain-containing protein</fullName>
    </recommendedName>
</protein>
<dbReference type="GO" id="GO:0009914">
    <property type="term" value="P:hormone transport"/>
    <property type="evidence" value="ECO:0007669"/>
    <property type="project" value="UniProtKB-ARBA"/>
</dbReference>
<gene>
    <name evidence="12" type="ORF">DCAR_0208519</name>
</gene>
<reference evidence="12" key="2">
    <citation type="submission" date="2022-03" db="EMBL/GenBank/DDBJ databases">
        <title>Draft title - Genomic analysis of global carrot germplasm unveils the trajectory of domestication and the origin of high carotenoid orange carrot.</title>
        <authorList>
            <person name="Iorizzo M."/>
            <person name="Ellison S."/>
            <person name="Senalik D."/>
            <person name="Macko-Podgorni A."/>
            <person name="Grzebelus D."/>
            <person name="Bostan H."/>
            <person name="Rolling W."/>
            <person name="Curaba J."/>
            <person name="Simon P."/>
        </authorList>
    </citation>
    <scope>NUCLEOTIDE SEQUENCE</scope>
    <source>
        <tissue evidence="12">Leaf</tissue>
    </source>
</reference>
<keyword evidence="5" id="KW-0677">Repeat</keyword>
<keyword evidence="13" id="KW-1185">Reference proteome</keyword>
<name>A0AAF1AQK5_DAUCS</name>
<evidence type="ECO:0000256" key="3">
    <source>
        <dbReference type="ARBA" id="ARBA00022448"/>
    </source>
</evidence>
<reference evidence="12" key="1">
    <citation type="journal article" date="2016" name="Nat. Genet.">
        <title>A high-quality carrot genome assembly provides new insights into carotenoid accumulation and asterid genome evolution.</title>
        <authorList>
            <person name="Iorizzo M."/>
            <person name="Ellison S."/>
            <person name="Senalik D."/>
            <person name="Zeng P."/>
            <person name="Satapoomin P."/>
            <person name="Huang J."/>
            <person name="Bowman M."/>
            <person name="Iovene M."/>
            <person name="Sanseverino W."/>
            <person name="Cavagnaro P."/>
            <person name="Yildiz M."/>
            <person name="Macko-Podgorni A."/>
            <person name="Moranska E."/>
            <person name="Grzebelus E."/>
            <person name="Grzebelus D."/>
            <person name="Ashrafi H."/>
            <person name="Zheng Z."/>
            <person name="Cheng S."/>
            <person name="Spooner D."/>
            <person name="Van Deynze A."/>
            <person name="Simon P."/>
        </authorList>
    </citation>
    <scope>NUCLEOTIDE SEQUENCE</scope>
    <source>
        <tissue evidence="12">Leaf</tissue>
    </source>
</reference>
<proteinExistence type="inferred from homology"/>
<dbReference type="Gene3D" id="3.40.50.300">
    <property type="entry name" value="P-loop containing nucleotide triphosphate hydrolases"/>
    <property type="match status" value="2"/>
</dbReference>
<dbReference type="PANTHER" id="PTHR48040">
    <property type="entry name" value="PLEIOTROPIC DRUG RESISTANCE PROTEIN 1-LIKE ISOFORM X1"/>
    <property type="match status" value="1"/>
</dbReference>
<dbReference type="GO" id="GO:0005524">
    <property type="term" value="F:ATP binding"/>
    <property type="evidence" value="ECO:0007669"/>
    <property type="project" value="UniProtKB-KW"/>
</dbReference>
<dbReference type="GO" id="GO:0016020">
    <property type="term" value="C:membrane"/>
    <property type="evidence" value="ECO:0007669"/>
    <property type="project" value="UniProtKB-SubCell"/>
</dbReference>
<dbReference type="InterPro" id="IPR013581">
    <property type="entry name" value="PDR_assoc"/>
</dbReference>
<dbReference type="InterPro" id="IPR027417">
    <property type="entry name" value="P-loop_NTPase"/>
</dbReference>
<evidence type="ECO:0000256" key="7">
    <source>
        <dbReference type="ARBA" id="ARBA00022840"/>
    </source>
</evidence>
<dbReference type="GO" id="GO:0016887">
    <property type="term" value="F:ATP hydrolysis activity"/>
    <property type="evidence" value="ECO:0007669"/>
    <property type="project" value="InterPro"/>
</dbReference>
<keyword evidence="9 10" id="KW-0472">Membrane</keyword>
<feature type="transmembrane region" description="Helical" evidence="10">
    <location>
        <begin position="1317"/>
        <end position="1338"/>
    </location>
</feature>
<dbReference type="InterPro" id="IPR034003">
    <property type="entry name" value="ABCG_PDR_2"/>
</dbReference>
<sequence length="1428" mass="160046">MDIGADLFRATNSLRQNSGNTNLDAVPRANSNSFWRDGNAQVFAQSVREEDDEESLKWAALEKLPTYDRIRKGLLSGSKGATELDVGDVGNQERKILFDRLLKTAEEDNEKLLRKLRDRIDSVGVTLPTIEVRYEHVHIEAEAHVGSRALPSVVNFYISLLEDLFNVLHVLPNKKKRITILNDISGVIKPCRMTLLLGPPSSGKTTLMLALAGKLDKALDFSGNVTYNGHTMKEFVPQRTAAYISQHDLHMGEMTVRETLTFSAKCQGVGSRYETLAETLRREKEANIKPDPDVDILIKAAATPGQQADVVTDYVLKVLGLDICADTMVGNEMLRGVSGGQKKRVTTGEMLVGPSRVLFMDEISTGLDSSTTYQIVNSLRHSVHILQGTALISLLQPAPETYNLFDDIILLSDGYVVYQGPRESVLEFFEHMGFKCPQRKGVADFLQEVTSKKDQKQYYMHSDKPYAFVTAKEFAEAFKSFHVGEKLGAEIATPFDRSKGHPAALTVKKYGTERNELVKALTQREMLLIKRNSFVYIFKLGQIAVMAIVAMTVFFRTEMDKDTSQDGSLYFGAIFFGVATFMFNGMAEFPLVIGKLPVFYKQRDYLFYPPWAYALPMWFTRIPFSIIEAAIWAGLTYYPIGLDKNAGRFLRYYLALVLTNQMGFGFFRLIAAICRDMIIANVFGGFALFILIALGGFVLSRDKIADWWIWGYYISPLMYAMNAIGVNEFLGHSWNKPNPSGPGYLGASVLKSRGFFPYWYWYWIGVAVLVGLIFIFNGFFTMALQFLNPLKSAPAVVADDDVSEKKEESKDETGQESKGMVLPFEPHSITFDNIRYSVDMPQEMKDQGASEEKLLLLKGVSGAFRPGVLTALMGVSGAGKTTLMDVLAGRKTGGYIEGEIKISGYPKKQETFARISGYCEQTDIHSPHVTVHEALVYSAWLRLPPEVDDEKRKMFVNEVINLVELDTLVDALVGLPGVSGLSTEQRKRLTIAVELVANPSIIFMDEPTSGLDARAAAIVMRTVRNTVDTGRTVVCTIHQPSIDIFEAFDELFLMKRGGLELYAGAVGKESCELIKYFESIEGVSKIPEGYNPATWMLEVSTAAQEVALGIDFTEVYQKSDLCRRTKDLIKELGTPRDGTQELQFATKYSQSFMTQVRACLWKQRCSYWRNTAYTAVKLAFTTVIALMIGTMFWDLGSEIGTVQDLFNAMGAMYAACLFLGVQNGSSVQPVVAVERTVFYRERAAGMYSALPYAIAQVLVEIPYIFAQAVIFSGVVYSMIQFKWTLVKFAWFFYFSVVTFMYFSFYGMMTVAMTPNSAVAAICASAFYGMWNLFCGFLIPRPSIPVWWRWYYWACPVSYTLYGLLASQFGDYDDKILEDVKVPIKVFLKDYFGFEHSKIWCAAVAVAAFAILFAIVFGIAIKLINFQRR</sequence>
<dbReference type="InterPro" id="IPR034001">
    <property type="entry name" value="ABCG_PDR_1"/>
</dbReference>
<evidence type="ECO:0000256" key="8">
    <source>
        <dbReference type="ARBA" id="ARBA00022989"/>
    </source>
</evidence>
<feature type="transmembrane region" description="Helical" evidence="10">
    <location>
        <begin position="707"/>
        <end position="726"/>
    </location>
</feature>
<feature type="transmembrane region" description="Helical" evidence="10">
    <location>
        <begin position="1291"/>
        <end position="1311"/>
    </location>
</feature>
<dbReference type="FunFam" id="3.40.50.300:FF:000059">
    <property type="entry name" value="ABC transporter G family member 40"/>
    <property type="match status" value="1"/>
</dbReference>
<dbReference type="PANTHER" id="PTHR48040:SF20">
    <property type="entry name" value="PLEIOTROPIC DRUG RESISTANCE PROTEIN 1"/>
    <property type="match status" value="1"/>
</dbReference>
<feature type="transmembrane region" description="Helical" evidence="10">
    <location>
        <begin position="1396"/>
        <end position="1420"/>
    </location>
</feature>
<keyword evidence="7" id="KW-0067">ATP-binding</keyword>
<feature type="transmembrane region" description="Helical" evidence="10">
    <location>
        <begin position="677"/>
        <end position="700"/>
    </location>
</feature>
<dbReference type="Proteomes" id="UP000077755">
    <property type="component" value="Chromosome 2"/>
</dbReference>
<keyword evidence="3" id="KW-0813">Transport</keyword>
<dbReference type="InterPro" id="IPR003593">
    <property type="entry name" value="AAA+_ATPase"/>
</dbReference>
<feature type="transmembrane region" description="Helical" evidence="10">
    <location>
        <begin position="652"/>
        <end position="671"/>
    </location>
</feature>
<evidence type="ECO:0000313" key="13">
    <source>
        <dbReference type="Proteomes" id="UP000077755"/>
    </source>
</evidence>
<dbReference type="KEGG" id="dcr:108210224"/>
<keyword evidence="6" id="KW-0547">Nucleotide-binding</keyword>
<dbReference type="Pfam" id="PF08370">
    <property type="entry name" value="PDR_assoc"/>
    <property type="match status" value="1"/>
</dbReference>
<evidence type="ECO:0000256" key="4">
    <source>
        <dbReference type="ARBA" id="ARBA00022692"/>
    </source>
</evidence>
<dbReference type="SMART" id="SM00382">
    <property type="entry name" value="AAA"/>
    <property type="match status" value="2"/>
</dbReference>
<feature type="transmembrane region" description="Helical" evidence="10">
    <location>
        <begin position="618"/>
        <end position="640"/>
    </location>
</feature>
<dbReference type="Pfam" id="PF19055">
    <property type="entry name" value="ABC2_membrane_7"/>
    <property type="match status" value="2"/>
</dbReference>
<feature type="domain" description="ABC transporter" evidence="11">
    <location>
        <begin position="159"/>
        <end position="438"/>
    </location>
</feature>
<dbReference type="Pfam" id="PF01061">
    <property type="entry name" value="ABC2_membrane"/>
    <property type="match status" value="2"/>
</dbReference>
<accession>A0AAF1AQK5</accession>
<feature type="transmembrane region" description="Helical" evidence="10">
    <location>
        <begin position="1350"/>
        <end position="1369"/>
    </location>
</feature>
<keyword evidence="4 10" id="KW-0812">Transmembrane</keyword>
<evidence type="ECO:0000256" key="9">
    <source>
        <dbReference type="ARBA" id="ARBA00023136"/>
    </source>
</evidence>
<evidence type="ECO:0000256" key="2">
    <source>
        <dbReference type="ARBA" id="ARBA00006012"/>
    </source>
</evidence>
<dbReference type="InterPro" id="IPR003439">
    <property type="entry name" value="ABC_transporter-like_ATP-bd"/>
</dbReference>
<evidence type="ECO:0000259" key="11">
    <source>
        <dbReference type="PROSITE" id="PS50893"/>
    </source>
</evidence>
<feature type="transmembrane region" description="Helical" evidence="10">
    <location>
        <begin position="1261"/>
        <end position="1279"/>
    </location>
</feature>
<dbReference type="PROSITE" id="PS50893">
    <property type="entry name" value="ABC_TRANSPORTER_2"/>
    <property type="match status" value="2"/>
</dbReference>
<dbReference type="GO" id="GO:2000032">
    <property type="term" value="P:regulation of secondary shoot formation"/>
    <property type="evidence" value="ECO:0007669"/>
    <property type="project" value="UniProtKB-ARBA"/>
</dbReference>
<dbReference type="InterPro" id="IPR029481">
    <property type="entry name" value="ABC_trans_N"/>
</dbReference>
<organism evidence="12 13">
    <name type="scientific">Daucus carota subsp. sativus</name>
    <name type="common">Carrot</name>
    <dbReference type="NCBI Taxonomy" id="79200"/>
    <lineage>
        <taxon>Eukaryota</taxon>
        <taxon>Viridiplantae</taxon>
        <taxon>Streptophyta</taxon>
        <taxon>Embryophyta</taxon>
        <taxon>Tracheophyta</taxon>
        <taxon>Spermatophyta</taxon>
        <taxon>Magnoliopsida</taxon>
        <taxon>eudicotyledons</taxon>
        <taxon>Gunneridae</taxon>
        <taxon>Pentapetalae</taxon>
        <taxon>asterids</taxon>
        <taxon>campanulids</taxon>
        <taxon>Apiales</taxon>
        <taxon>Apiaceae</taxon>
        <taxon>Apioideae</taxon>
        <taxon>Scandiceae</taxon>
        <taxon>Daucinae</taxon>
        <taxon>Daucus</taxon>
        <taxon>Daucus sect. Daucus</taxon>
    </lineage>
</organism>
<dbReference type="GO" id="GO:0140359">
    <property type="term" value="F:ABC-type transporter activity"/>
    <property type="evidence" value="ECO:0007669"/>
    <property type="project" value="InterPro"/>
</dbReference>
<dbReference type="CDD" id="cd03233">
    <property type="entry name" value="ABCG_PDR_domain1"/>
    <property type="match status" value="1"/>
</dbReference>
<keyword evidence="8 10" id="KW-1133">Transmembrane helix</keyword>
<dbReference type="FunFam" id="3.40.50.300:FF:000179">
    <property type="entry name" value="ABC transporter G family member 34"/>
    <property type="match status" value="1"/>
</dbReference>
<feature type="transmembrane region" description="Helical" evidence="10">
    <location>
        <begin position="1172"/>
        <end position="1193"/>
    </location>
</feature>
<evidence type="ECO:0000256" key="10">
    <source>
        <dbReference type="SAM" id="Phobius"/>
    </source>
</evidence>
<comment type="similarity">
    <text evidence="2">Belongs to the ABC transporter superfamily. ABCG family. PDR (TC 3.A.1.205) subfamily.</text>
</comment>
<dbReference type="Pfam" id="PF00005">
    <property type="entry name" value="ABC_tran"/>
    <property type="match status" value="2"/>
</dbReference>
<feature type="domain" description="ABC transporter" evidence="11">
    <location>
        <begin position="829"/>
        <end position="1081"/>
    </location>
</feature>
<evidence type="ECO:0000256" key="6">
    <source>
        <dbReference type="ARBA" id="ARBA00022741"/>
    </source>
</evidence>
<evidence type="ECO:0000256" key="5">
    <source>
        <dbReference type="ARBA" id="ARBA00022737"/>
    </source>
</evidence>
<dbReference type="CDD" id="cd03232">
    <property type="entry name" value="ABCG_PDR_domain2"/>
    <property type="match status" value="1"/>
</dbReference>
<evidence type="ECO:0000256" key="1">
    <source>
        <dbReference type="ARBA" id="ARBA00004141"/>
    </source>
</evidence>
<dbReference type="EMBL" id="CP093344">
    <property type="protein sequence ID" value="WOG89282.1"/>
    <property type="molecule type" value="Genomic_DNA"/>
</dbReference>
<feature type="transmembrane region" description="Helical" evidence="10">
    <location>
        <begin position="567"/>
        <end position="587"/>
    </location>
</feature>
<dbReference type="InterPro" id="IPR013525">
    <property type="entry name" value="ABC2_TM"/>
</dbReference>